<dbReference type="PANTHER" id="PTHR10974">
    <property type="entry name" value="FI08016P-RELATED"/>
    <property type="match status" value="1"/>
</dbReference>
<dbReference type="EnsemblMetazoa" id="PPA29633.1">
    <property type="protein sequence ID" value="PPA29633.1"/>
    <property type="gene ID" value="WBGene00119187"/>
</dbReference>
<organism evidence="1 2">
    <name type="scientific">Pristionchus pacificus</name>
    <name type="common">Parasitic nematode worm</name>
    <dbReference type="NCBI Taxonomy" id="54126"/>
    <lineage>
        <taxon>Eukaryota</taxon>
        <taxon>Metazoa</taxon>
        <taxon>Ecdysozoa</taxon>
        <taxon>Nematoda</taxon>
        <taxon>Chromadorea</taxon>
        <taxon>Rhabditida</taxon>
        <taxon>Rhabditina</taxon>
        <taxon>Diplogasteromorpha</taxon>
        <taxon>Diplogasteroidea</taxon>
        <taxon>Neodiplogasteridae</taxon>
        <taxon>Pristionchus</taxon>
    </lineage>
</organism>
<dbReference type="Proteomes" id="UP000005239">
    <property type="component" value="Unassembled WGS sequence"/>
</dbReference>
<evidence type="ECO:0000313" key="1">
    <source>
        <dbReference type="EnsemblMetazoa" id="PPA29633.1"/>
    </source>
</evidence>
<dbReference type="OrthoDB" id="5862419at2759"/>
<dbReference type="PANTHER" id="PTHR10974:SF75">
    <property type="entry name" value="SULFATASE DOMAIN-CONTAINING PROTEIN"/>
    <property type="match status" value="1"/>
</dbReference>
<dbReference type="Pfam" id="PF02995">
    <property type="entry name" value="DUF229"/>
    <property type="match status" value="2"/>
</dbReference>
<sequence>MWTQLWLCVGISIFIFYFFISNQVIFVNYEYIKQIEIGQEPAAIDETALFSTCVLAEFAEDGWTNDVLRQANVNYDPIKKCDERFQPYTMLGGNGAVWLNPFREGVSGVKCKARAIYHKDDWYYNASSWVEIGTAASTVVFNSDFVHTHCVNATNRKEIVEDFVHLQMWNATDDGGAKINVTTINSTSLEEEEEEVDEKPSVFIFVLDSVANSQARRSLPKTISLLHHEFDAVNLRHVNKVGENSHPNGIAFLIGKLITDLDKGIFGMGKENADWNETYACDRYFDDDPFILKEFTKVKGYKSLIAEDWAHGVFNFPNCKGFEHAPATHYMSNGTHVDSFFFKFFRNVWTSQFDESFVYFMGDHGIRWGPVNEMWIGKREINNPMMFVSVPRHMRDRIHPVLKENSGKLLTSFDIYASLVDILNEPHLKGDVGPSGIRGNSFFRSLPPGERSCRTLPIPFRFCLCEWNKTKSENVTVNGEIGIGSVKLLNLKLKDLHMDTACEKFTLNKTIEVKMIDRTDGLAEVVFTVNECGGQFKTIVRAHRMAHGLLNITLAASDFTRSNSYGKTAECMKSRPSLRPLCCCR</sequence>
<reference evidence="2" key="1">
    <citation type="journal article" date="2008" name="Nat. Genet.">
        <title>The Pristionchus pacificus genome provides a unique perspective on nematode lifestyle and parasitism.</title>
        <authorList>
            <person name="Dieterich C."/>
            <person name="Clifton S.W."/>
            <person name="Schuster L.N."/>
            <person name="Chinwalla A."/>
            <person name="Delehaunty K."/>
            <person name="Dinkelacker I."/>
            <person name="Fulton L."/>
            <person name="Fulton R."/>
            <person name="Godfrey J."/>
            <person name="Minx P."/>
            <person name="Mitreva M."/>
            <person name="Roeseler W."/>
            <person name="Tian H."/>
            <person name="Witte H."/>
            <person name="Yang S.P."/>
            <person name="Wilson R.K."/>
            <person name="Sommer R.J."/>
        </authorList>
    </citation>
    <scope>NUCLEOTIDE SEQUENCE [LARGE SCALE GENOMIC DNA]</scope>
    <source>
        <strain evidence="2">PS312</strain>
    </source>
</reference>
<gene>
    <name evidence="1" type="primary">WBGene00119187</name>
</gene>
<accession>A0A2A6CP92</accession>
<reference evidence="1" key="2">
    <citation type="submission" date="2022-06" db="UniProtKB">
        <authorList>
            <consortium name="EnsemblMetazoa"/>
        </authorList>
    </citation>
    <scope>IDENTIFICATION</scope>
    <source>
        <strain evidence="1">PS312</strain>
    </source>
</reference>
<dbReference type="InterPro" id="IPR004245">
    <property type="entry name" value="DUF229"/>
</dbReference>
<accession>A0A8R1UHI9</accession>
<proteinExistence type="predicted"/>
<keyword evidence="2" id="KW-1185">Reference proteome</keyword>
<dbReference type="AlphaFoldDB" id="A0A2A6CP92"/>
<name>A0A2A6CP92_PRIPA</name>
<protein>
    <submittedName>
        <fullName evidence="1">Uncharacterized protein</fullName>
    </submittedName>
</protein>
<dbReference type="SUPFAM" id="SSF53649">
    <property type="entry name" value="Alkaline phosphatase-like"/>
    <property type="match status" value="1"/>
</dbReference>
<evidence type="ECO:0000313" key="2">
    <source>
        <dbReference type="Proteomes" id="UP000005239"/>
    </source>
</evidence>
<dbReference type="InterPro" id="IPR017850">
    <property type="entry name" value="Alkaline_phosphatase_core_sf"/>
</dbReference>